<dbReference type="Proteomes" id="UP000321567">
    <property type="component" value="Unassembled WGS sequence"/>
</dbReference>
<evidence type="ECO:0000313" key="5">
    <source>
        <dbReference type="EMBL" id="GEO81879.1"/>
    </source>
</evidence>
<keyword evidence="2" id="KW-0408">Iron</keyword>
<dbReference type="EMBL" id="BJZO01000051">
    <property type="protein sequence ID" value="GEO81879.1"/>
    <property type="molecule type" value="Genomic_DNA"/>
</dbReference>
<evidence type="ECO:0000256" key="1">
    <source>
        <dbReference type="ARBA" id="ARBA00022723"/>
    </source>
</evidence>
<dbReference type="GO" id="GO:0046872">
    <property type="term" value="F:metal ion binding"/>
    <property type="evidence" value="ECO:0007669"/>
    <property type="project" value="UniProtKB-KW"/>
</dbReference>
<proteinExistence type="predicted"/>
<gene>
    <name evidence="5" type="ORF">ROR02_20100</name>
</gene>
<dbReference type="Gene3D" id="3.40.50.300">
    <property type="entry name" value="P-loop containing nucleotide triphosphate hydrolases"/>
    <property type="match status" value="1"/>
</dbReference>
<dbReference type="Gene3D" id="3.30.70.20">
    <property type="match status" value="1"/>
</dbReference>
<keyword evidence="3" id="KW-0411">Iron-sulfur</keyword>
<dbReference type="InterPro" id="IPR027417">
    <property type="entry name" value="P-loop_NTPase"/>
</dbReference>
<dbReference type="SUPFAM" id="SSF52540">
    <property type="entry name" value="P-loop containing nucleoside triphosphate hydrolases"/>
    <property type="match status" value="1"/>
</dbReference>
<reference evidence="5 6" key="1">
    <citation type="submission" date="2019-07" db="EMBL/GenBank/DDBJ databases">
        <title>Whole genome shotgun sequence of Rhodospirillum oryzae NBRC 107573.</title>
        <authorList>
            <person name="Hosoyama A."/>
            <person name="Uohara A."/>
            <person name="Ohji S."/>
            <person name="Ichikawa N."/>
        </authorList>
    </citation>
    <scope>NUCLEOTIDE SEQUENCE [LARGE SCALE GENOMIC DNA]</scope>
    <source>
        <strain evidence="5 6">NBRC 107573</strain>
    </source>
</reference>
<evidence type="ECO:0000256" key="3">
    <source>
        <dbReference type="ARBA" id="ARBA00023014"/>
    </source>
</evidence>
<dbReference type="OrthoDB" id="9800445at2"/>
<protein>
    <submittedName>
        <fullName evidence="5">Cobyrinic acid a,c-diamide synthase</fullName>
    </submittedName>
</protein>
<evidence type="ECO:0000256" key="2">
    <source>
        <dbReference type="ARBA" id="ARBA00023004"/>
    </source>
</evidence>
<dbReference type="AlphaFoldDB" id="A0A512H8V8"/>
<dbReference type="PROSITE" id="PS51379">
    <property type="entry name" value="4FE4S_FER_2"/>
    <property type="match status" value="2"/>
</dbReference>
<sequence>MIIAVASGKGGTGKTTVAAGLARVWPRPVVAVDFDVEAPNLDLFLNATMTREIQATLPVPRIDPALCTGCGACRDACAFNALAMVGPVPMLFPELCHACGGCLLRCPTGALVEDQRLLGEVLEGRTPRGGRVFAGRLRIGEAHAPPLMRKVRVALRASLAQEPADVLIDAPPGASCPALEAVRDADLVVLVTEPTPFGLHDLRLAWGAMKGLGRRMAVVINRAGFDDQGVRTFCAEAGLPVLAALPFDRDVAEAYARGRTLDEVGPEHAGRLRALAQAITALATPSGETAHA</sequence>
<dbReference type="Pfam" id="PF01656">
    <property type="entry name" value="CbiA"/>
    <property type="match status" value="1"/>
</dbReference>
<organism evidence="5 6">
    <name type="scientific">Pararhodospirillum oryzae</name>
    <dbReference type="NCBI Taxonomy" id="478448"/>
    <lineage>
        <taxon>Bacteria</taxon>
        <taxon>Pseudomonadati</taxon>
        <taxon>Pseudomonadota</taxon>
        <taxon>Alphaproteobacteria</taxon>
        <taxon>Rhodospirillales</taxon>
        <taxon>Rhodospirillaceae</taxon>
        <taxon>Pararhodospirillum</taxon>
    </lineage>
</organism>
<dbReference type="PANTHER" id="PTHR43063">
    <property type="entry name" value="4FE-4S CLUSTER CONTAINING PARA FAMILY ATPASE PROTEIN"/>
    <property type="match status" value="1"/>
</dbReference>
<feature type="domain" description="4Fe-4S ferredoxin-type" evidence="4">
    <location>
        <begin position="58"/>
        <end position="87"/>
    </location>
</feature>
<dbReference type="PANTHER" id="PTHR43063:SF1">
    <property type="entry name" value="4FE-4S CLUSTER CONTAINING PARA FAMILY ATPASE PROTEIN"/>
    <property type="match status" value="1"/>
</dbReference>
<evidence type="ECO:0000259" key="4">
    <source>
        <dbReference type="PROSITE" id="PS51379"/>
    </source>
</evidence>
<dbReference type="InterPro" id="IPR017900">
    <property type="entry name" value="4Fe4S_Fe_S_CS"/>
</dbReference>
<dbReference type="PROSITE" id="PS00198">
    <property type="entry name" value="4FE4S_FER_1"/>
    <property type="match status" value="1"/>
</dbReference>
<keyword evidence="1" id="KW-0479">Metal-binding</keyword>
<comment type="caution">
    <text evidence="5">The sequence shown here is derived from an EMBL/GenBank/DDBJ whole genome shotgun (WGS) entry which is preliminary data.</text>
</comment>
<dbReference type="SUPFAM" id="SSF54862">
    <property type="entry name" value="4Fe-4S ferredoxins"/>
    <property type="match status" value="1"/>
</dbReference>
<evidence type="ECO:0000313" key="6">
    <source>
        <dbReference type="Proteomes" id="UP000321567"/>
    </source>
</evidence>
<dbReference type="InterPro" id="IPR017896">
    <property type="entry name" value="4Fe4S_Fe-S-bd"/>
</dbReference>
<dbReference type="Pfam" id="PF00037">
    <property type="entry name" value="Fer4"/>
    <property type="match status" value="2"/>
</dbReference>
<keyword evidence="6" id="KW-1185">Reference proteome</keyword>
<dbReference type="InterPro" id="IPR002586">
    <property type="entry name" value="CobQ/CobB/MinD/ParA_Nub-bd_dom"/>
</dbReference>
<dbReference type="RefSeq" id="WP_147163898.1">
    <property type="nucleotide sequence ID" value="NZ_BJZO01000051.1"/>
</dbReference>
<accession>A0A512H8V8</accession>
<dbReference type="GO" id="GO:0051536">
    <property type="term" value="F:iron-sulfur cluster binding"/>
    <property type="evidence" value="ECO:0007669"/>
    <property type="project" value="UniProtKB-KW"/>
</dbReference>
<name>A0A512H8V8_9PROT</name>
<feature type="domain" description="4Fe-4S ferredoxin-type" evidence="4">
    <location>
        <begin position="89"/>
        <end position="116"/>
    </location>
</feature>